<comment type="similarity">
    <text evidence="1 4">Belongs to the antibiotic N-acetyltransferase family.</text>
</comment>
<dbReference type="InterPro" id="IPR028345">
    <property type="entry name" value="Antibiotic_NAT-like"/>
</dbReference>
<comment type="catalytic activity">
    <reaction evidence="4">
        <text>a 2-deoxystreptamine antibiotic + acetyl-CoA = an N(3)-acetyl-2-deoxystreptamine antibiotic + CoA + H(+)</text>
        <dbReference type="Rhea" id="RHEA:12665"/>
        <dbReference type="ChEBI" id="CHEBI:15378"/>
        <dbReference type="ChEBI" id="CHEBI:57287"/>
        <dbReference type="ChEBI" id="CHEBI:57288"/>
        <dbReference type="ChEBI" id="CHEBI:57921"/>
        <dbReference type="ChEBI" id="CHEBI:77452"/>
        <dbReference type="EC" id="2.3.1.81"/>
    </reaction>
</comment>
<dbReference type="AlphaFoldDB" id="A0A1W1X6J4"/>
<dbReference type="PANTHER" id="PTHR11104">
    <property type="entry name" value="AMINOGLYCOSIDE N3-ACETYLTRANSFERASE"/>
    <property type="match status" value="1"/>
</dbReference>
<dbReference type="PANTHER" id="PTHR11104:SF0">
    <property type="entry name" value="SPBETA PROPHAGE-DERIVED AMINOGLYCOSIDE N(3')-ACETYLTRANSFERASE-LIKE PROTEIN YOKD"/>
    <property type="match status" value="1"/>
</dbReference>
<accession>A0A1W1X6J4</accession>
<gene>
    <name evidence="5" type="ORF">SAMN02745134_00866</name>
</gene>
<dbReference type="STRING" id="1121291.SAMN02745134_00866"/>
<keyword evidence="6" id="KW-1185">Reference proteome</keyword>
<proteinExistence type="inferred from homology"/>
<evidence type="ECO:0000313" key="5">
    <source>
        <dbReference type="EMBL" id="SMC19555.1"/>
    </source>
</evidence>
<dbReference type="EC" id="2.3.1.-" evidence="4"/>
<dbReference type="RefSeq" id="WP_084114068.1">
    <property type="nucleotide sequence ID" value="NZ_FWXH01000002.1"/>
</dbReference>
<keyword evidence="3 4" id="KW-0012">Acyltransferase</keyword>
<keyword evidence="2 4" id="KW-0808">Transferase</keyword>
<protein>
    <recommendedName>
        <fullName evidence="4">Aminoglycoside N(3)-acetyltransferase</fullName>
        <ecNumber evidence="4">2.3.1.-</ecNumber>
    </recommendedName>
</protein>
<dbReference type="EMBL" id="FWXH01000002">
    <property type="protein sequence ID" value="SMC19555.1"/>
    <property type="molecule type" value="Genomic_DNA"/>
</dbReference>
<sequence length="272" mass="30439">MSEQNIIEKTKKMNTVDSINRELLKLGINKNDIILVHSSLSSIGWTCGGVQAVIMALLKSVGDSGTIVMPAHSGDISDPANWENPPVPKEWIDKIYESMPAFDVNITPTRGMGSIAELFRTLPNTKRSNHPQVSFSANGKYAEDVTKEHKLTPQFGINTPLGKMYELNAKVLLLGVGYDSCTSFHLAEVLTNKMEKTKNGTVVMEDGNRVWKWFEDFEYDSDMDFQKLGEDFEKTGNVNIGMVGNATCKLFNMKTGVDFAKMWLLNNRFKDK</sequence>
<dbReference type="GO" id="GO:0046353">
    <property type="term" value="F:aminoglycoside 3-N-acetyltransferase activity"/>
    <property type="evidence" value="ECO:0007669"/>
    <property type="project" value="UniProtKB-EC"/>
</dbReference>
<evidence type="ECO:0000256" key="3">
    <source>
        <dbReference type="ARBA" id="ARBA00023315"/>
    </source>
</evidence>
<dbReference type="GO" id="GO:0046677">
    <property type="term" value="P:response to antibiotic"/>
    <property type="evidence" value="ECO:0007669"/>
    <property type="project" value="UniProtKB-KW"/>
</dbReference>
<evidence type="ECO:0000313" key="6">
    <source>
        <dbReference type="Proteomes" id="UP000192468"/>
    </source>
</evidence>
<keyword evidence="4" id="KW-0046">Antibiotic resistance</keyword>
<organism evidence="5 6">
    <name type="scientific">Clostridium acidisoli DSM 12555</name>
    <dbReference type="NCBI Taxonomy" id="1121291"/>
    <lineage>
        <taxon>Bacteria</taxon>
        <taxon>Bacillati</taxon>
        <taxon>Bacillota</taxon>
        <taxon>Clostridia</taxon>
        <taxon>Eubacteriales</taxon>
        <taxon>Clostridiaceae</taxon>
        <taxon>Clostridium</taxon>
    </lineage>
</organism>
<name>A0A1W1X6J4_9CLOT</name>
<evidence type="ECO:0000256" key="2">
    <source>
        <dbReference type="ARBA" id="ARBA00022679"/>
    </source>
</evidence>
<dbReference type="Pfam" id="PF02522">
    <property type="entry name" value="Antibiotic_NAT"/>
    <property type="match status" value="1"/>
</dbReference>
<dbReference type="SUPFAM" id="SSF110710">
    <property type="entry name" value="TTHA0583/YokD-like"/>
    <property type="match status" value="1"/>
</dbReference>
<evidence type="ECO:0000256" key="1">
    <source>
        <dbReference type="ARBA" id="ARBA00006383"/>
    </source>
</evidence>
<evidence type="ECO:0000256" key="4">
    <source>
        <dbReference type="RuleBase" id="RU365031"/>
    </source>
</evidence>
<reference evidence="5 6" key="1">
    <citation type="submission" date="2017-04" db="EMBL/GenBank/DDBJ databases">
        <authorList>
            <person name="Afonso C.L."/>
            <person name="Miller P.J."/>
            <person name="Scott M.A."/>
            <person name="Spackman E."/>
            <person name="Goraichik I."/>
            <person name="Dimitrov K.M."/>
            <person name="Suarez D.L."/>
            <person name="Swayne D.E."/>
        </authorList>
    </citation>
    <scope>NUCLEOTIDE SEQUENCE [LARGE SCALE GENOMIC DNA]</scope>
    <source>
        <strain evidence="5 6">DSM 12555</strain>
    </source>
</reference>
<dbReference type="InterPro" id="IPR003679">
    <property type="entry name" value="Amioglycoside_AcTrfase"/>
</dbReference>
<dbReference type="Proteomes" id="UP000192468">
    <property type="component" value="Unassembled WGS sequence"/>
</dbReference>